<evidence type="ECO:0000313" key="3">
    <source>
        <dbReference type="EMBL" id="KAF2743270.1"/>
    </source>
</evidence>
<dbReference type="OrthoDB" id="3183782at2759"/>
<name>A0A6A6V0U4_9PLEO</name>
<evidence type="ECO:0000313" key="4">
    <source>
        <dbReference type="Proteomes" id="UP000799440"/>
    </source>
</evidence>
<evidence type="ECO:0000256" key="1">
    <source>
        <dbReference type="ARBA" id="ARBA00005986"/>
    </source>
</evidence>
<protein>
    <recommendedName>
        <fullName evidence="2">EthD domain-containing protein</fullName>
    </recommendedName>
</protein>
<proteinExistence type="inferred from homology"/>
<sequence length="139" mass="16250">MSTEPLVRVSICVNRKPGMLEEEFHKYWAYKHGPLVRDWLQRSGVVKYVQYHTASKHKDLGSKMFAATGRSPLHYDGMADFWVRKYEDFEAAFLDPYYQQVTQPDERGLFDMDTLAVTIGVEYIVLEDGEKVEKHSREI</sequence>
<dbReference type="SUPFAM" id="SSF54909">
    <property type="entry name" value="Dimeric alpha+beta barrel"/>
    <property type="match status" value="1"/>
</dbReference>
<accession>A0A6A6V0U4</accession>
<keyword evidence="4" id="KW-1185">Reference proteome</keyword>
<dbReference type="Pfam" id="PF07110">
    <property type="entry name" value="EthD"/>
    <property type="match status" value="1"/>
</dbReference>
<feature type="domain" description="EthD" evidence="2">
    <location>
        <begin position="16"/>
        <end position="112"/>
    </location>
</feature>
<dbReference type="Gene3D" id="3.30.70.100">
    <property type="match status" value="1"/>
</dbReference>
<dbReference type="Proteomes" id="UP000799440">
    <property type="component" value="Unassembled WGS sequence"/>
</dbReference>
<evidence type="ECO:0000259" key="2">
    <source>
        <dbReference type="Pfam" id="PF07110"/>
    </source>
</evidence>
<dbReference type="EMBL" id="MU006598">
    <property type="protein sequence ID" value="KAF2743270.1"/>
    <property type="molecule type" value="Genomic_DNA"/>
</dbReference>
<gene>
    <name evidence="3" type="ORF">M011DRAFT_471436</name>
</gene>
<organism evidence="3 4">
    <name type="scientific">Sporormia fimetaria CBS 119925</name>
    <dbReference type="NCBI Taxonomy" id="1340428"/>
    <lineage>
        <taxon>Eukaryota</taxon>
        <taxon>Fungi</taxon>
        <taxon>Dikarya</taxon>
        <taxon>Ascomycota</taxon>
        <taxon>Pezizomycotina</taxon>
        <taxon>Dothideomycetes</taxon>
        <taxon>Pleosporomycetidae</taxon>
        <taxon>Pleosporales</taxon>
        <taxon>Sporormiaceae</taxon>
        <taxon>Sporormia</taxon>
    </lineage>
</organism>
<dbReference type="GO" id="GO:0016491">
    <property type="term" value="F:oxidoreductase activity"/>
    <property type="evidence" value="ECO:0007669"/>
    <property type="project" value="InterPro"/>
</dbReference>
<dbReference type="AlphaFoldDB" id="A0A6A6V0U4"/>
<comment type="similarity">
    <text evidence="1">Belongs to the tpcK family.</text>
</comment>
<dbReference type="InterPro" id="IPR009799">
    <property type="entry name" value="EthD_dom"/>
</dbReference>
<reference evidence="3" key="1">
    <citation type="journal article" date="2020" name="Stud. Mycol.">
        <title>101 Dothideomycetes genomes: a test case for predicting lifestyles and emergence of pathogens.</title>
        <authorList>
            <person name="Haridas S."/>
            <person name="Albert R."/>
            <person name="Binder M."/>
            <person name="Bloem J."/>
            <person name="Labutti K."/>
            <person name="Salamov A."/>
            <person name="Andreopoulos B."/>
            <person name="Baker S."/>
            <person name="Barry K."/>
            <person name="Bills G."/>
            <person name="Bluhm B."/>
            <person name="Cannon C."/>
            <person name="Castanera R."/>
            <person name="Culley D."/>
            <person name="Daum C."/>
            <person name="Ezra D."/>
            <person name="Gonzalez J."/>
            <person name="Henrissat B."/>
            <person name="Kuo A."/>
            <person name="Liang C."/>
            <person name="Lipzen A."/>
            <person name="Lutzoni F."/>
            <person name="Magnuson J."/>
            <person name="Mondo S."/>
            <person name="Nolan M."/>
            <person name="Ohm R."/>
            <person name="Pangilinan J."/>
            <person name="Park H.-J."/>
            <person name="Ramirez L."/>
            <person name="Alfaro M."/>
            <person name="Sun H."/>
            <person name="Tritt A."/>
            <person name="Yoshinaga Y."/>
            <person name="Zwiers L.-H."/>
            <person name="Turgeon B."/>
            <person name="Goodwin S."/>
            <person name="Spatafora J."/>
            <person name="Crous P."/>
            <person name="Grigoriev I."/>
        </authorList>
    </citation>
    <scope>NUCLEOTIDE SEQUENCE</scope>
    <source>
        <strain evidence="3">CBS 119925</strain>
    </source>
</reference>
<dbReference type="InterPro" id="IPR011008">
    <property type="entry name" value="Dimeric_a/b-barrel"/>
</dbReference>